<dbReference type="EMBL" id="ML737679">
    <property type="protein sequence ID" value="KAE8363316.1"/>
    <property type="molecule type" value="Genomic_DNA"/>
</dbReference>
<protein>
    <submittedName>
        <fullName evidence="2">Uncharacterized protein</fullName>
    </submittedName>
</protein>
<evidence type="ECO:0000313" key="3">
    <source>
        <dbReference type="Proteomes" id="UP000326268"/>
    </source>
</evidence>
<dbReference type="GeneID" id="43662211"/>
<keyword evidence="1" id="KW-0812">Transmembrane</keyword>
<name>A0A5N7A2A6_9EURO</name>
<evidence type="ECO:0000256" key="1">
    <source>
        <dbReference type="SAM" id="Phobius"/>
    </source>
</evidence>
<dbReference type="RefSeq" id="XP_031926397.1">
    <property type="nucleotide sequence ID" value="XM_032077765.1"/>
</dbReference>
<reference evidence="2 3" key="1">
    <citation type="submission" date="2019-04" db="EMBL/GenBank/DDBJ databases">
        <title>Friends and foes A comparative genomics studyof 23 Aspergillus species from section Flavi.</title>
        <authorList>
            <consortium name="DOE Joint Genome Institute"/>
            <person name="Kjaerbolling I."/>
            <person name="Vesth T."/>
            <person name="Frisvad J.C."/>
            <person name="Nybo J.L."/>
            <person name="Theobald S."/>
            <person name="Kildgaard S."/>
            <person name="Isbrandt T."/>
            <person name="Kuo A."/>
            <person name="Sato A."/>
            <person name="Lyhne E.K."/>
            <person name="Kogle M.E."/>
            <person name="Wiebenga A."/>
            <person name="Kun R.S."/>
            <person name="Lubbers R.J."/>
            <person name="Makela M.R."/>
            <person name="Barry K."/>
            <person name="Chovatia M."/>
            <person name="Clum A."/>
            <person name="Daum C."/>
            <person name="Haridas S."/>
            <person name="He G."/>
            <person name="LaButti K."/>
            <person name="Lipzen A."/>
            <person name="Mondo S."/>
            <person name="Riley R."/>
            <person name="Salamov A."/>
            <person name="Simmons B.A."/>
            <person name="Magnuson J.K."/>
            <person name="Henrissat B."/>
            <person name="Mortensen U.H."/>
            <person name="Larsen T.O."/>
            <person name="Devries R.P."/>
            <person name="Grigoriev I.V."/>
            <person name="Machida M."/>
            <person name="Baker S.E."/>
            <person name="Andersen M.R."/>
        </authorList>
    </citation>
    <scope>NUCLEOTIDE SEQUENCE [LARGE SCALE GENOMIC DNA]</scope>
    <source>
        <strain evidence="2 3">CBS 763.97</strain>
    </source>
</reference>
<feature type="transmembrane region" description="Helical" evidence="1">
    <location>
        <begin position="37"/>
        <end position="60"/>
    </location>
</feature>
<keyword evidence="1" id="KW-1133">Transmembrane helix</keyword>
<sequence>MQLEARVNSYALTHPIPFSLLTFFGQRQKFSQSKNSFIALWQRPLIPTLSGLIVGFGFFYKTDLFSTLAPSHVLKSHTSTLNSALTQHKLHFPHLHHFYASSSESISSLSHYHYLTLTCIHFFWLLEY</sequence>
<gene>
    <name evidence="2" type="ORF">BDV27DRAFT_8479</name>
</gene>
<keyword evidence="3" id="KW-1185">Reference proteome</keyword>
<evidence type="ECO:0000313" key="2">
    <source>
        <dbReference type="EMBL" id="KAE8363316.1"/>
    </source>
</evidence>
<keyword evidence="1" id="KW-0472">Membrane</keyword>
<dbReference type="AlphaFoldDB" id="A0A5N7A2A6"/>
<accession>A0A5N7A2A6</accession>
<proteinExistence type="predicted"/>
<organism evidence="2 3">
    <name type="scientific">Aspergillus caelatus</name>
    <dbReference type="NCBI Taxonomy" id="61420"/>
    <lineage>
        <taxon>Eukaryota</taxon>
        <taxon>Fungi</taxon>
        <taxon>Dikarya</taxon>
        <taxon>Ascomycota</taxon>
        <taxon>Pezizomycotina</taxon>
        <taxon>Eurotiomycetes</taxon>
        <taxon>Eurotiomycetidae</taxon>
        <taxon>Eurotiales</taxon>
        <taxon>Aspergillaceae</taxon>
        <taxon>Aspergillus</taxon>
        <taxon>Aspergillus subgen. Circumdati</taxon>
    </lineage>
</organism>
<dbReference type="Proteomes" id="UP000326268">
    <property type="component" value="Unassembled WGS sequence"/>
</dbReference>